<accession>A0A829FB98</accession>
<evidence type="ECO:0000313" key="2">
    <source>
        <dbReference type="Proteomes" id="UP000013897"/>
    </source>
</evidence>
<evidence type="ECO:0000313" key="1">
    <source>
        <dbReference type="EMBL" id="EOM19161.1"/>
    </source>
</evidence>
<dbReference type="AlphaFoldDB" id="A0A829FB98"/>
<name>A0A829FB98_ENTFC</name>
<dbReference type="RefSeq" id="WP_010731334.1">
    <property type="nucleotide sequence ID" value="NZ_KB949529.1"/>
</dbReference>
<comment type="caution">
    <text evidence="1">The sequence shown here is derived from an EMBL/GenBank/DDBJ whole genome shotgun (WGS) entry which is preliminary data.</text>
</comment>
<dbReference type="Proteomes" id="UP000013897">
    <property type="component" value="Unassembled WGS sequence"/>
</dbReference>
<organism evidence="1 2">
    <name type="scientific">Enterococcus faecium EnGen0192</name>
    <dbReference type="NCBI Taxonomy" id="1157487"/>
    <lineage>
        <taxon>Bacteria</taxon>
        <taxon>Bacillati</taxon>
        <taxon>Bacillota</taxon>
        <taxon>Bacilli</taxon>
        <taxon>Lactobacillales</taxon>
        <taxon>Enterococcaceae</taxon>
        <taxon>Enterococcus</taxon>
    </lineage>
</organism>
<dbReference type="EMBL" id="AITY01000062">
    <property type="protein sequence ID" value="EOM19161.1"/>
    <property type="molecule type" value="Genomic_DNA"/>
</dbReference>
<gene>
    <name evidence="1" type="ORF">SSM_02763</name>
</gene>
<protein>
    <submittedName>
        <fullName evidence="1">Uncharacterized protein</fullName>
    </submittedName>
</protein>
<proteinExistence type="predicted"/>
<sequence>MTKEELEDKLLEVRSRKFSYIESMRKLGKSRNEIENSKQYQKFEREIVTIIHEIAESSKGPFPDHFPKFSFYSKKE</sequence>
<reference evidence="1 2" key="1">
    <citation type="submission" date="2013-02" db="EMBL/GenBank/DDBJ databases">
        <title>The Genome Sequence of Enterococcus faecium HM1072.</title>
        <authorList>
            <consortium name="The Broad Institute Genome Sequencing Platform"/>
            <consortium name="The Broad Institute Genome Sequencing Center for Infectious Disease"/>
            <person name="Earl A.M."/>
            <person name="Gilmore M.S."/>
            <person name="Lebreton F."/>
            <person name="Courvalin P."/>
            <person name="Walker B."/>
            <person name="Young S.K."/>
            <person name="Zeng Q."/>
            <person name="Gargeya S."/>
            <person name="Fitzgerald M."/>
            <person name="Haas B."/>
            <person name="Abouelleil A."/>
            <person name="Alvarado L."/>
            <person name="Arachchi H.M."/>
            <person name="Berlin A.M."/>
            <person name="Chapman S.B."/>
            <person name="Dewar J."/>
            <person name="Goldberg J."/>
            <person name="Griggs A."/>
            <person name="Gujja S."/>
            <person name="Hansen M."/>
            <person name="Howarth C."/>
            <person name="Imamovic A."/>
            <person name="Larimer J."/>
            <person name="McCowan C."/>
            <person name="Murphy C."/>
            <person name="Neiman D."/>
            <person name="Pearson M."/>
            <person name="Priest M."/>
            <person name="Roberts A."/>
            <person name="Saif S."/>
            <person name="Shea T."/>
            <person name="Sisk P."/>
            <person name="Sykes S."/>
            <person name="Wortman J."/>
            <person name="Nusbaum C."/>
            <person name="Birren B."/>
        </authorList>
    </citation>
    <scope>NUCLEOTIDE SEQUENCE [LARGE SCALE GENOMIC DNA]</scope>
    <source>
        <strain evidence="1 2">HM1072</strain>
    </source>
</reference>